<reference evidence="2" key="1">
    <citation type="submission" date="2016-06" db="EMBL/GenBank/DDBJ databases">
        <title>Draft Genome sequence of the fungus Inonotus baumii.</title>
        <authorList>
            <person name="Zhu H."/>
            <person name="Lin W."/>
        </authorList>
    </citation>
    <scope>NUCLEOTIDE SEQUENCE</scope>
    <source>
        <strain evidence="2">821</strain>
    </source>
</reference>
<gene>
    <name evidence="2" type="ORF">A7U60_g7970</name>
</gene>
<proteinExistence type="predicted"/>
<accession>A0A9Q5HS57</accession>
<dbReference type="OrthoDB" id="10253254at2759"/>
<evidence type="ECO:0000313" key="3">
    <source>
        <dbReference type="Proteomes" id="UP000757232"/>
    </source>
</evidence>
<organism evidence="2 3">
    <name type="scientific">Sanghuangporus baumii</name>
    <name type="common">Phellinus baumii</name>
    <dbReference type="NCBI Taxonomy" id="108892"/>
    <lineage>
        <taxon>Eukaryota</taxon>
        <taxon>Fungi</taxon>
        <taxon>Dikarya</taxon>
        <taxon>Basidiomycota</taxon>
        <taxon>Agaricomycotina</taxon>
        <taxon>Agaricomycetes</taxon>
        <taxon>Hymenochaetales</taxon>
        <taxon>Hymenochaetaceae</taxon>
        <taxon>Sanghuangporus</taxon>
    </lineage>
</organism>
<evidence type="ECO:0000256" key="1">
    <source>
        <dbReference type="SAM" id="MobiDB-lite"/>
    </source>
</evidence>
<feature type="region of interest" description="Disordered" evidence="1">
    <location>
        <begin position="66"/>
        <end position="85"/>
    </location>
</feature>
<dbReference type="EMBL" id="LNZH02000212">
    <property type="protein sequence ID" value="OCB85013.1"/>
    <property type="molecule type" value="Genomic_DNA"/>
</dbReference>
<feature type="compositionally biased region" description="Basic and acidic residues" evidence="1">
    <location>
        <begin position="74"/>
        <end position="85"/>
    </location>
</feature>
<protein>
    <submittedName>
        <fullName evidence="2">Uncharacterized protein</fullName>
    </submittedName>
</protein>
<comment type="caution">
    <text evidence="2">The sequence shown here is derived from an EMBL/GenBank/DDBJ whole genome shotgun (WGS) entry which is preliminary data.</text>
</comment>
<name>A0A9Q5HS57_SANBA</name>
<dbReference type="AlphaFoldDB" id="A0A9Q5HS57"/>
<dbReference type="Proteomes" id="UP000757232">
    <property type="component" value="Unassembled WGS sequence"/>
</dbReference>
<keyword evidence="3" id="KW-1185">Reference proteome</keyword>
<evidence type="ECO:0000313" key="2">
    <source>
        <dbReference type="EMBL" id="OCB85013.1"/>
    </source>
</evidence>
<sequence>MADLERYISDNALRIFGLSDKTIVDYVIASASSAKSAQLLFSSLHAYGLPNTPDAHVFVSEVYSRVPRKSKHKSSSDAARKQAEKEAKALRAQKYLFIEDDDGVICSSEFDG</sequence>